<evidence type="ECO:0000313" key="4">
    <source>
        <dbReference type="EMBL" id="MDO3395448.1"/>
    </source>
</evidence>
<evidence type="ECO:0000256" key="1">
    <source>
        <dbReference type="ARBA" id="ARBA00005381"/>
    </source>
</evidence>
<dbReference type="SUPFAM" id="SSF55073">
    <property type="entry name" value="Nucleotide cyclase"/>
    <property type="match status" value="1"/>
</dbReference>
<organism evidence="4 5">
    <name type="scientific">Nocardioides cremeus</name>
    <dbReference type="NCBI Taxonomy" id="3058044"/>
    <lineage>
        <taxon>Bacteria</taxon>
        <taxon>Bacillati</taxon>
        <taxon>Actinomycetota</taxon>
        <taxon>Actinomycetes</taxon>
        <taxon>Propionibacteriales</taxon>
        <taxon>Nocardioidaceae</taxon>
        <taxon>Nocardioides</taxon>
    </lineage>
</organism>
<dbReference type="RefSeq" id="WP_302706765.1">
    <property type="nucleotide sequence ID" value="NZ_JAULSC010000004.1"/>
</dbReference>
<proteinExistence type="inferred from homology"/>
<dbReference type="SMART" id="SM00044">
    <property type="entry name" value="CYCc"/>
    <property type="match status" value="1"/>
</dbReference>
<dbReference type="EMBL" id="JAULSC010000004">
    <property type="protein sequence ID" value="MDO3395448.1"/>
    <property type="molecule type" value="Genomic_DNA"/>
</dbReference>
<dbReference type="InterPro" id="IPR050697">
    <property type="entry name" value="Adenylyl/Guanylyl_Cyclase_3/4"/>
</dbReference>
<evidence type="ECO:0000259" key="3">
    <source>
        <dbReference type="PROSITE" id="PS50125"/>
    </source>
</evidence>
<reference evidence="4" key="1">
    <citation type="submission" date="2023-06" db="EMBL/GenBank/DDBJ databases">
        <title>Genome sequence of Nocardioides sp. SOB44.</title>
        <authorList>
            <person name="Zhang G."/>
        </authorList>
    </citation>
    <scope>NUCLEOTIDE SEQUENCE</scope>
    <source>
        <strain evidence="4">SOB44</strain>
    </source>
</reference>
<dbReference type="InterPro" id="IPR001054">
    <property type="entry name" value="A/G_cyclase"/>
</dbReference>
<protein>
    <submittedName>
        <fullName evidence="4">Adenylate/guanylate cyclase domain-containing protein</fullName>
    </submittedName>
</protein>
<dbReference type="PROSITE" id="PS50125">
    <property type="entry name" value="GUANYLATE_CYCLASE_2"/>
    <property type="match status" value="1"/>
</dbReference>
<name>A0ABT8TR19_9ACTN</name>
<dbReference type="PANTHER" id="PTHR43081:SF1">
    <property type="entry name" value="ADENYLATE CYCLASE, TERMINAL-DIFFERENTIATION SPECIFIC"/>
    <property type="match status" value="1"/>
</dbReference>
<dbReference type="Gene3D" id="3.30.70.1230">
    <property type="entry name" value="Nucleotide cyclase"/>
    <property type="match status" value="1"/>
</dbReference>
<comment type="similarity">
    <text evidence="1">Belongs to the adenylyl cyclase class-3 family.</text>
</comment>
<evidence type="ECO:0000313" key="5">
    <source>
        <dbReference type="Proteomes" id="UP001168363"/>
    </source>
</evidence>
<dbReference type="InterPro" id="IPR029787">
    <property type="entry name" value="Nucleotide_cyclase"/>
</dbReference>
<dbReference type="Proteomes" id="UP001168363">
    <property type="component" value="Unassembled WGS sequence"/>
</dbReference>
<gene>
    <name evidence="4" type="ORF">QWJ41_06965</name>
</gene>
<sequence>MAEASGPEGPGPGRGGTPPGDGPAGAPAGVSTGVSAGVSADRVEQLLLGHAPHLTRIEVSERAGVPLELARELWRLLGFAETADDDVAFTEADVEALRLSAELTGLGVLGQDSQAALVRTWGRSFARLAEWQTTLLARVAAEHAAGEAGADGDPADPAGTVEAMAALVAEVLPRVEQLQTYAWKRHLAGASSRLLALSDQAASAGPDAPGETVLPQAVCFVDIVGFTSRSKSLREAELVAWIEEFEHVSSSVVVERGGRVIKNIGDEVLLVADDVATAAEIALEMLRRGDDPDDGFPAVRAGVAYGDVVLRLGDVLGPTVNIAARLTSLARPGTVLVDERAHERLVALDAERDRASYAFRRPQRASVKGYSRLQPWVLRRA</sequence>
<dbReference type="Pfam" id="PF00211">
    <property type="entry name" value="Guanylate_cyc"/>
    <property type="match status" value="1"/>
</dbReference>
<feature type="region of interest" description="Disordered" evidence="2">
    <location>
        <begin position="1"/>
        <end position="33"/>
    </location>
</feature>
<feature type="compositionally biased region" description="Gly residues" evidence="2">
    <location>
        <begin position="11"/>
        <end position="23"/>
    </location>
</feature>
<dbReference type="CDD" id="cd07302">
    <property type="entry name" value="CHD"/>
    <property type="match status" value="1"/>
</dbReference>
<evidence type="ECO:0000256" key="2">
    <source>
        <dbReference type="SAM" id="MobiDB-lite"/>
    </source>
</evidence>
<comment type="caution">
    <text evidence="4">The sequence shown here is derived from an EMBL/GenBank/DDBJ whole genome shotgun (WGS) entry which is preliminary data.</text>
</comment>
<feature type="domain" description="Guanylate cyclase" evidence="3">
    <location>
        <begin position="217"/>
        <end position="327"/>
    </location>
</feature>
<keyword evidence="5" id="KW-1185">Reference proteome</keyword>
<accession>A0ABT8TR19</accession>
<dbReference type="PANTHER" id="PTHR43081">
    <property type="entry name" value="ADENYLATE CYCLASE, TERMINAL-DIFFERENTIATION SPECIFIC-RELATED"/>
    <property type="match status" value="1"/>
</dbReference>